<dbReference type="RefSeq" id="WP_224190984.1">
    <property type="nucleotide sequence ID" value="NZ_JAIRAU010000005.1"/>
</dbReference>
<dbReference type="EMBL" id="JAIRAU010000005">
    <property type="protein sequence ID" value="MBZ5709206.1"/>
    <property type="molecule type" value="Genomic_DNA"/>
</dbReference>
<keyword evidence="4" id="KW-1133">Transmembrane helix</keyword>
<feature type="domain" description="DNA mismatch repair proteins mutS family" evidence="5">
    <location>
        <begin position="419"/>
        <end position="597"/>
    </location>
</feature>
<dbReference type="SMART" id="SM00534">
    <property type="entry name" value="MUTSac"/>
    <property type="match status" value="1"/>
</dbReference>
<keyword evidence="7" id="KW-1185">Reference proteome</keyword>
<evidence type="ECO:0000256" key="1">
    <source>
        <dbReference type="ARBA" id="ARBA00022741"/>
    </source>
</evidence>
<dbReference type="PANTHER" id="PTHR11361">
    <property type="entry name" value="DNA MISMATCH REPAIR PROTEIN MUTS FAMILY MEMBER"/>
    <property type="match status" value="1"/>
</dbReference>
<dbReference type="Gene3D" id="1.10.1420.10">
    <property type="match status" value="1"/>
</dbReference>
<dbReference type="Gene3D" id="3.40.50.300">
    <property type="entry name" value="P-loop containing nucleotide triphosphate hydrolases"/>
    <property type="match status" value="1"/>
</dbReference>
<dbReference type="InterPro" id="IPR000432">
    <property type="entry name" value="DNA_mismatch_repair_MutS_C"/>
</dbReference>
<evidence type="ECO:0000313" key="7">
    <source>
        <dbReference type="Proteomes" id="UP001139031"/>
    </source>
</evidence>
<keyword evidence="4" id="KW-0812">Transmembrane</keyword>
<organism evidence="6 7">
    <name type="scientific">Nannocystis pusilla</name>
    <dbReference type="NCBI Taxonomy" id="889268"/>
    <lineage>
        <taxon>Bacteria</taxon>
        <taxon>Pseudomonadati</taxon>
        <taxon>Myxococcota</taxon>
        <taxon>Polyangia</taxon>
        <taxon>Nannocystales</taxon>
        <taxon>Nannocystaceae</taxon>
        <taxon>Nannocystis</taxon>
    </lineage>
</organism>
<dbReference type="SUPFAM" id="SSF48334">
    <property type="entry name" value="DNA repair protein MutS, domain III"/>
    <property type="match status" value="1"/>
</dbReference>
<name>A0ABS7TLW2_9BACT</name>
<keyword evidence="2" id="KW-0067">ATP-binding</keyword>
<evidence type="ECO:0000313" key="6">
    <source>
        <dbReference type="EMBL" id="MBZ5709206.1"/>
    </source>
</evidence>
<feature type="transmembrane region" description="Helical" evidence="4">
    <location>
        <begin position="30"/>
        <end position="47"/>
    </location>
</feature>
<dbReference type="Pfam" id="PF00488">
    <property type="entry name" value="MutS_V"/>
    <property type="match status" value="1"/>
</dbReference>
<keyword evidence="4" id="KW-0472">Membrane</keyword>
<reference evidence="6" key="1">
    <citation type="submission" date="2021-08" db="EMBL/GenBank/DDBJ databases">
        <authorList>
            <person name="Stevens D.C."/>
        </authorList>
    </citation>
    <scope>NUCLEOTIDE SEQUENCE</scope>
    <source>
        <strain evidence="6">DSM 53165</strain>
    </source>
</reference>
<proteinExistence type="predicted"/>
<dbReference type="Proteomes" id="UP001139031">
    <property type="component" value="Unassembled WGS sequence"/>
</dbReference>
<evidence type="ECO:0000256" key="3">
    <source>
        <dbReference type="ARBA" id="ARBA00023125"/>
    </source>
</evidence>
<keyword evidence="1" id="KW-0547">Nucleotide-binding</keyword>
<evidence type="ECO:0000256" key="4">
    <source>
        <dbReference type="SAM" id="Phobius"/>
    </source>
</evidence>
<feature type="transmembrane region" description="Helical" evidence="4">
    <location>
        <begin position="212"/>
        <end position="231"/>
    </location>
</feature>
<protein>
    <submittedName>
        <fullName evidence="6">DNA mismatch repair protein MutS</fullName>
    </submittedName>
</protein>
<keyword evidence="3" id="KW-0238">DNA-binding</keyword>
<feature type="transmembrane region" description="Helical" evidence="4">
    <location>
        <begin position="53"/>
        <end position="71"/>
    </location>
</feature>
<evidence type="ECO:0000259" key="5">
    <source>
        <dbReference type="SMART" id="SM00534"/>
    </source>
</evidence>
<dbReference type="InterPro" id="IPR036187">
    <property type="entry name" value="DNA_mismatch_repair_MutS_sf"/>
</dbReference>
<dbReference type="InterPro" id="IPR045076">
    <property type="entry name" value="MutS"/>
</dbReference>
<gene>
    <name evidence="6" type="ORF">K7C98_08030</name>
</gene>
<dbReference type="PANTHER" id="PTHR11361:SF99">
    <property type="entry name" value="DNA MISMATCH REPAIR PROTEIN"/>
    <property type="match status" value="1"/>
</dbReference>
<accession>A0ABS7TLW2</accession>
<dbReference type="InterPro" id="IPR027417">
    <property type="entry name" value="P-loop_NTPase"/>
</dbReference>
<evidence type="ECO:0000256" key="2">
    <source>
        <dbReference type="ARBA" id="ARBA00022840"/>
    </source>
</evidence>
<comment type="caution">
    <text evidence="6">The sequence shown here is derived from an EMBL/GenBank/DDBJ whole genome shotgun (WGS) entry which is preliminary data.</text>
</comment>
<sequence length="604" mass="65196">MSDPRTEYERRLAARQALVADADAQIRRIANLRFVVFSLFAVAFGFGLADRPIMLAVSLAPLLGFFALVLVHETAHRRRARALLAVEHYRRALRRLAGDWRGEGVQHREFVPADHPYAADLDLFGPASLFALLCTARTRGGEATLARWLLHPAAPPEIAARQAAVLALRERVDLREDLALLGGDVRAAVAPEALIAWGTAPPRIPGERLAPLRLLAWGLALAATVTAVLAFTTDLGFLPLLAVVMIEALVMRSLRPATAAITSAVEGPRRDLDVIARLLGRVEREPTGDSAKLAALAADLRAGEVTGSAAIARLARVVDWLEARKSGLFAPIAFALMWELHGAIAVERWRRHHGPAIARWLAALGELEALAALSAYAYERPADPMPTIVDGSPQVRGEELRHPLLPGCVANSVALGEPLRVLMISGSNMSGKSTLLRTLGINVVLALAGAPVSARSLALTPLQIGATLRIEDSLQNARSRFYSELRRLLLLRDLARAGDPPLLFLLDEIFHGTNSHDRKIGAEAVLRMLVDAGAIGLCTTHDLALAESIADLGERAHNVHFADHVEGDRLVFDYRMRPGIVARSNAIALMRAIGLLAPHDEPAA</sequence>
<dbReference type="SUPFAM" id="SSF52540">
    <property type="entry name" value="P-loop containing nucleoside triphosphate hydrolases"/>
    <property type="match status" value="1"/>
</dbReference>